<evidence type="ECO:0000313" key="12">
    <source>
        <dbReference type="EMBL" id="ENN73179.1"/>
    </source>
</evidence>
<dbReference type="InterPro" id="IPR000334">
    <property type="entry name" value="Glyco_hydro_45"/>
</dbReference>
<dbReference type="Pfam" id="PF02015">
    <property type="entry name" value="Glyco_hydro_45"/>
    <property type="match status" value="1"/>
</dbReference>
<organism evidence="12">
    <name type="scientific">Dendroctonus ponderosae</name>
    <name type="common">Mountain pine beetle</name>
    <dbReference type="NCBI Taxonomy" id="77166"/>
    <lineage>
        <taxon>Eukaryota</taxon>
        <taxon>Metazoa</taxon>
        <taxon>Ecdysozoa</taxon>
        <taxon>Arthropoda</taxon>
        <taxon>Hexapoda</taxon>
        <taxon>Insecta</taxon>
        <taxon>Pterygota</taxon>
        <taxon>Neoptera</taxon>
        <taxon>Endopterygota</taxon>
        <taxon>Coleoptera</taxon>
        <taxon>Polyphaga</taxon>
        <taxon>Cucujiformia</taxon>
        <taxon>Curculionidae</taxon>
        <taxon>Scolytinae</taxon>
        <taxon>Dendroctonus</taxon>
    </lineage>
</organism>
<keyword evidence="10" id="KW-0624">Polysaccharide degradation</keyword>
<evidence type="ECO:0000256" key="2">
    <source>
        <dbReference type="ARBA" id="ARBA00007692"/>
    </source>
</evidence>
<keyword evidence="5" id="KW-0378">Hydrolase</keyword>
<dbReference type="Pfam" id="PF02536">
    <property type="entry name" value="mTERF"/>
    <property type="match status" value="1"/>
</dbReference>
<evidence type="ECO:0000256" key="8">
    <source>
        <dbReference type="ARBA" id="ARBA00023277"/>
    </source>
</evidence>
<dbReference type="PROSITE" id="PS01140">
    <property type="entry name" value="GLYCOSYL_HYDROL_F45"/>
    <property type="match status" value="1"/>
</dbReference>
<dbReference type="SUPFAM" id="SSF50685">
    <property type="entry name" value="Barwin-like endoglucanases"/>
    <property type="match status" value="1"/>
</dbReference>
<feature type="non-terminal residue" evidence="12">
    <location>
        <position position="1"/>
    </location>
</feature>
<dbReference type="InterPro" id="IPR052288">
    <property type="entry name" value="GH45_Enzymes"/>
</dbReference>
<evidence type="ECO:0000256" key="9">
    <source>
        <dbReference type="ARBA" id="ARBA00023295"/>
    </source>
</evidence>
<dbReference type="HOGENOM" id="CLU_368916_0_0_1"/>
<dbReference type="OrthoDB" id="637682at2759"/>
<comment type="similarity">
    <text evidence="3">Belongs to the glycosyl hydrolase 45 (cellulase K) family.</text>
</comment>
<evidence type="ECO:0000256" key="3">
    <source>
        <dbReference type="ARBA" id="ARBA00007793"/>
    </source>
</evidence>
<dbReference type="InterPro" id="IPR036908">
    <property type="entry name" value="RlpA-like_sf"/>
</dbReference>
<dbReference type="PANTHER" id="PTHR39730:SF1">
    <property type="entry name" value="ENDOGLUCANASE 1"/>
    <property type="match status" value="1"/>
</dbReference>
<evidence type="ECO:0000256" key="5">
    <source>
        <dbReference type="ARBA" id="ARBA00022801"/>
    </source>
</evidence>
<dbReference type="InterPro" id="IPR003690">
    <property type="entry name" value="MTERF"/>
</dbReference>
<dbReference type="PANTHER" id="PTHR39730">
    <property type="entry name" value="ENDOGLUCANASE 1"/>
    <property type="match status" value="1"/>
</dbReference>
<feature type="active site" description="Nucleophile" evidence="11">
    <location>
        <position position="555"/>
    </location>
</feature>
<dbReference type="InterPro" id="IPR038538">
    <property type="entry name" value="MTERF_sf"/>
</dbReference>
<dbReference type="AlphaFoldDB" id="N6SZH4"/>
<evidence type="ECO:0000256" key="7">
    <source>
        <dbReference type="ARBA" id="ARBA00023001"/>
    </source>
</evidence>
<evidence type="ECO:0000256" key="11">
    <source>
        <dbReference type="PROSITE-ProRule" id="PRU10069"/>
    </source>
</evidence>
<comment type="similarity">
    <text evidence="2">Belongs to the mTERF family.</text>
</comment>
<keyword evidence="7" id="KW-0136">Cellulose degradation</keyword>
<evidence type="ECO:0000256" key="4">
    <source>
        <dbReference type="ARBA" id="ARBA00012601"/>
    </source>
</evidence>
<reference evidence="12" key="1">
    <citation type="journal article" date="2013" name="Genome Biol.">
        <title>Draft genome of the mountain pine beetle, Dendroctonus ponderosae Hopkins, a major forest pest.</title>
        <authorList>
            <person name="Keeling C.I."/>
            <person name="Yuen M.M."/>
            <person name="Liao N.Y."/>
            <person name="Docking T.R."/>
            <person name="Chan S.K."/>
            <person name="Taylor G.A."/>
            <person name="Palmquist D.L."/>
            <person name="Jackman S.D."/>
            <person name="Nguyen A."/>
            <person name="Li M."/>
            <person name="Henderson H."/>
            <person name="Janes J.K."/>
            <person name="Zhao Y."/>
            <person name="Pandoh P."/>
            <person name="Moore R."/>
            <person name="Sperling F.A."/>
            <person name="Huber D.P."/>
            <person name="Birol I."/>
            <person name="Jones S.J."/>
            <person name="Bohlmann J."/>
        </authorList>
    </citation>
    <scope>NUCLEOTIDE SEQUENCE</scope>
</reference>
<dbReference type="SMART" id="SM00733">
    <property type="entry name" value="Mterf"/>
    <property type="match status" value="6"/>
</dbReference>
<keyword evidence="6" id="KW-0809">Transit peptide</keyword>
<proteinExistence type="inferred from homology"/>
<accession>N6SZH4</accession>
<name>N6SZH4_DENPD</name>
<dbReference type="EMBL" id="KB741178">
    <property type="protein sequence ID" value="ENN73179.1"/>
    <property type="molecule type" value="Genomic_DNA"/>
</dbReference>
<sequence>MLKTVRWCVQRGLRTIAARSPTTSELASVKDSGQNADMENELEVAPQRTSVLDPISEDISHIGSYLKPTFNLAAYANRSEVIQEFVKLGVNLYYIEKKISEAVPLILRLKFEDLREHVLFLNSLGVSFEDVGKLITKNPLIFKEKLEDLKVRVNYLKFKRFNDEMIARIVAKNPYWLSYSTHEIDHKLGFFQKNFKLNGNEVRSVAVQKPQLITFEQQHITENTFVLKEEMGFADEELKSIILAKPHIFMQGFPGKFRLQKSFEYVHNVMGISHEQILQNSEILTCRASRMRERHQFLVKLKRDQFNAKEPNYVNLVTMVKDPDGVFATEVAKSSAEAYNMFLKTLYLLLMAIKMALNQGDYVTPGNMQFPFGDENQMGTDVAADDTNTVVCRERKEYEPEFGRCPFPPADLKLADPYVRCPQFPPGPRVAHEEEEKLASTDALCKQCDVQLTPDRAAINLKCLACLDLPSPHRSANFTEKDVAFTAYYVEIANYTSVLGRAKVDAFSRVEFRINMKFFVALLALATSVAGQSSPEIIPIPDGLSGDGVTTRYWDCCKPSCGWSYETHETVAVETCAIDGVTPVDDNQQSGCDDDGTGTAFTCSNNQPWVVNSTLSYGFVAASFTGGVDVSHCCHCVLLNFQGDLAGKSLLALITNTGEPLATNQFDIEIPGGGVGIYPYGCYKQWGADPESGWGEQYGGVATREECSQLPEDLREGCTWRWDYMEGVANPAVTFYQVQCPQELLNIAKCVRDDE</sequence>
<evidence type="ECO:0000256" key="1">
    <source>
        <dbReference type="ARBA" id="ARBA00000966"/>
    </source>
</evidence>
<dbReference type="GO" id="GO:0030245">
    <property type="term" value="P:cellulose catabolic process"/>
    <property type="evidence" value="ECO:0007669"/>
    <property type="project" value="UniProtKB-KW"/>
</dbReference>
<protein>
    <recommendedName>
        <fullName evidence="4 11">Cellulase</fullName>
        <ecNumber evidence="4 11">3.2.1.4</ecNumber>
    </recommendedName>
</protein>
<dbReference type="GO" id="GO:0003676">
    <property type="term" value="F:nucleic acid binding"/>
    <property type="evidence" value="ECO:0007669"/>
    <property type="project" value="InterPro"/>
</dbReference>
<dbReference type="Gene3D" id="1.25.70.10">
    <property type="entry name" value="Transcription termination factor 3, mitochondrial"/>
    <property type="match status" value="1"/>
</dbReference>
<comment type="catalytic activity">
    <reaction evidence="1 11">
        <text>Endohydrolysis of (1-&gt;4)-beta-D-glucosidic linkages in cellulose, lichenin and cereal beta-D-glucans.</text>
        <dbReference type="EC" id="3.2.1.4"/>
    </reaction>
</comment>
<dbReference type="GO" id="GO:0008810">
    <property type="term" value="F:cellulase activity"/>
    <property type="evidence" value="ECO:0007669"/>
    <property type="project" value="UniProtKB-EC"/>
</dbReference>
<dbReference type="Gene3D" id="2.40.40.10">
    <property type="entry name" value="RlpA-like domain"/>
    <property type="match status" value="1"/>
</dbReference>
<keyword evidence="8" id="KW-0119">Carbohydrate metabolism</keyword>
<evidence type="ECO:0000256" key="10">
    <source>
        <dbReference type="ARBA" id="ARBA00023326"/>
    </source>
</evidence>
<gene>
    <name evidence="12" type="ORF">YQE_10233</name>
</gene>
<evidence type="ECO:0000256" key="6">
    <source>
        <dbReference type="ARBA" id="ARBA00022946"/>
    </source>
</evidence>
<dbReference type="EC" id="3.2.1.4" evidence="4 11"/>
<keyword evidence="9" id="KW-0326">Glycosidase</keyword>